<sequence>MTVSDTGYTRGAADEFTQARADAREDMSAKRVRAARTVASYAVDAQDCLTLLRMLGLDTDDADDADNTADL</sequence>
<dbReference type="OrthoDB" id="4560958at2"/>
<dbReference type="RefSeq" id="WP_075976566.1">
    <property type="nucleotide sequence ID" value="NZ_MKQR01000020.1"/>
</dbReference>
<dbReference type="AlphaFoldDB" id="A0A1Q9LIA0"/>
<reference evidence="1 2" key="1">
    <citation type="submission" date="2016-10" db="EMBL/GenBank/DDBJ databases">
        <title>The Draft Genome Sequence of Actinokineospora bangkokensis 44EHWT reveals the biosynthetic pathway of antifungal compounds Thailandins with unusual extender unit butylmalonyl-CoA.</title>
        <authorList>
            <person name="Greule A."/>
            <person name="Intra B."/>
            <person name="Flemming S."/>
            <person name="Rommel M.G."/>
            <person name="Panbangred W."/>
            <person name="Bechthold A."/>
        </authorList>
    </citation>
    <scope>NUCLEOTIDE SEQUENCE [LARGE SCALE GENOMIC DNA]</scope>
    <source>
        <strain evidence="1 2">44EHW</strain>
    </source>
</reference>
<keyword evidence="2" id="KW-1185">Reference proteome</keyword>
<dbReference type="EMBL" id="MKQR01000020">
    <property type="protein sequence ID" value="OLR91725.1"/>
    <property type="molecule type" value="Genomic_DNA"/>
</dbReference>
<protein>
    <submittedName>
        <fullName evidence="1">Uncharacterized protein</fullName>
    </submittedName>
</protein>
<dbReference type="Proteomes" id="UP000186040">
    <property type="component" value="Unassembled WGS sequence"/>
</dbReference>
<organism evidence="1 2">
    <name type="scientific">Actinokineospora bangkokensis</name>
    <dbReference type="NCBI Taxonomy" id="1193682"/>
    <lineage>
        <taxon>Bacteria</taxon>
        <taxon>Bacillati</taxon>
        <taxon>Actinomycetota</taxon>
        <taxon>Actinomycetes</taxon>
        <taxon>Pseudonocardiales</taxon>
        <taxon>Pseudonocardiaceae</taxon>
        <taxon>Actinokineospora</taxon>
    </lineage>
</organism>
<comment type="caution">
    <text evidence="1">The sequence shown here is derived from an EMBL/GenBank/DDBJ whole genome shotgun (WGS) entry which is preliminary data.</text>
</comment>
<name>A0A1Q9LIA0_9PSEU</name>
<gene>
    <name evidence="1" type="ORF">BJP25_25300</name>
</gene>
<proteinExistence type="predicted"/>
<accession>A0A1Q9LIA0</accession>
<evidence type="ECO:0000313" key="1">
    <source>
        <dbReference type="EMBL" id="OLR91725.1"/>
    </source>
</evidence>
<evidence type="ECO:0000313" key="2">
    <source>
        <dbReference type="Proteomes" id="UP000186040"/>
    </source>
</evidence>